<comment type="catalytic activity">
    <reaction evidence="36">
        <text>N-butanoyl-1-hexadecanoyl-2-(9Z,12Z-octadecadienoyl)-sn-glycero-3-phosphoethanolamine + H2O = N-butanoyl ethanolamine + 1-hexadecanoyl-2-(9Z,12Z-octadecadienoyl)-sn-glycero-3-phosphate + H(+)</text>
        <dbReference type="Rhea" id="RHEA:45620"/>
        <dbReference type="ChEBI" id="CHEBI:15377"/>
        <dbReference type="ChEBI" id="CHEBI:15378"/>
        <dbReference type="ChEBI" id="CHEBI:72860"/>
        <dbReference type="ChEBI" id="CHEBI:85298"/>
        <dbReference type="ChEBI" id="CHEBI:85304"/>
    </reaction>
    <physiologicalReaction direction="left-to-right" evidence="36">
        <dbReference type="Rhea" id="RHEA:45621"/>
    </physiologicalReaction>
</comment>
<comment type="catalytic activity">
    <reaction evidence="37">
        <text>1-O-(1Z-octadecenoyl)-2-(9Z-octadecenoyl)-sn-glycero-3-phospho-N-hexadecanoyl-ethanolamine + H2O = 1-O-(1Z-octadecenoyl)-2-(9Z-octadecenoyl)-sn-glycero-3-phosphate + N-hexadecanoylethanolamine + H(+)</text>
        <dbReference type="Rhea" id="RHEA:56464"/>
        <dbReference type="ChEBI" id="CHEBI:15377"/>
        <dbReference type="ChEBI" id="CHEBI:15378"/>
        <dbReference type="ChEBI" id="CHEBI:71464"/>
        <dbReference type="ChEBI" id="CHEBI:138663"/>
        <dbReference type="ChEBI" id="CHEBI:140452"/>
    </reaction>
    <physiologicalReaction direction="left-to-right" evidence="37">
        <dbReference type="Rhea" id="RHEA:56465"/>
    </physiologicalReaction>
</comment>
<comment type="catalytic activity">
    <reaction evidence="35">
        <text>N-(5Z,8Z,11Z,14Z-eicosatetraenoyl)-1,2-diacyl-sn-glycero-3-phosphoethanolamine + H2O = N-(5Z,8Z,11Z,14Z-eicosatetraenoyl)-ethanolamine + a 1,2-diacyl-sn-glycero-3-phosphate + H(+)</text>
        <dbReference type="Rhea" id="RHEA:56548"/>
        <dbReference type="ChEBI" id="CHEBI:2700"/>
        <dbReference type="ChEBI" id="CHEBI:15377"/>
        <dbReference type="ChEBI" id="CHEBI:15378"/>
        <dbReference type="ChEBI" id="CHEBI:58608"/>
        <dbReference type="ChEBI" id="CHEBI:140532"/>
    </reaction>
    <physiologicalReaction direction="left-to-right" evidence="35">
        <dbReference type="Rhea" id="RHEA:56549"/>
    </physiologicalReaction>
</comment>
<dbReference type="Pfam" id="PF12706">
    <property type="entry name" value="Lactamase_B_2"/>
    <property type="match status" value="1"/>
</dbReference>
<dbReference type="GO" id="GO:0031123">
    <property type="term" value="P:RNA 3'-end processing"/>
    <property type="evidence" value="ECO:0007669"/>
    <property type="project" value="UniProtKB-ARBA"/>
</dbReference>
<evidence type="ECO:0000256" key="28">
    <source>
        <dbReference type="ARBA" id="ARBA00047759"/>
    </source>
</evidence>
<evidence type="ECO:0000256" key="23">
    <source>
        <dbReference type="ARBA" id="ARBA00047392"/>
    </source>
</evidence>
<evidence type="ECO:0000256" key="19">
    <source>
        <dbReference type="ARBA" id="ARBA00023136"/>
    </source>
</evidence>
<comment type="catalytic activity">
    <reaction evidence="29">
        <text>N-dodecanoyl-1,2-di-(9Z-octadecenoyl)-sn-glycero-3-phosphoethanolamine + H2O = N-dodecanoylethanolamine + 1,2-di-(9Z-octadecenoyl)-sn-glycero-3-phosphate + H(+)</text>
        <dbReference type="Rhea" id="RHEA:45556"/>
        <dbReference type="ChEBI" id="CHEBI:15377"/>
        <dbReference type="ChEBI" id="CHEBI:15378"/>
        <dbReference type="ChEBI" id="CHEBI:74546"/>
        <dbReference type="ChEBI" id="CHEBI:85263"/>
        <dbReference type="ChEBI" id="CHEBI:85294"/>
    </reaction>
    <physiologicalReaction direction="left-to-right" evidence="29">
        <dbReference type="Rhea" id="RHEA:45557"/>
    </physiologicalReaction>
</comment>
<keyword evidence="15" id="KW-0442">Lipid degradation</keyword>
<evidence type="ECO:0000256" key="13">
    <source>
        <dbReference type="ARBA" id="ARBA00022801"/>
    </source>
</evidence>
<feature type="domain" description="Metallo-beta-lactamase" evidence="41">
    <location>
        <begin position="92"/>
        <end position="292"/>
    </location>
</feature>
<comment type="subunit">
    <text evidence="7">Homodimer. Bile acids promote the assembly of inactive monomers into an active dimer and enable catalysis.</text>
</comment>
<evidence type="ECO:0000256" key="27">
    <source>
        <dbReference type="ARBA" id="ARBA00047528"/>
    </source>
</evidence>
<evidence type="ECO:0000256" key="33">
    <source>
        <dbReference type="ARBA" id="ARBA00048593"/>
    </source>
</evidence>
<comment type="catalytic activity">
    <reaction evidence="26">
        <text>N-hexadecanoyl-1,2-di-(9Z-octadecenoyl)-sn-glycero-3-phosphoethanolamine + H2O = N-hexadecanoylethanolamine + 1,2-di-(9Z-octadecenoyl)-sn-glycero-3-phosphate + H(+)</text>
        <dbReference type="Rhea" id="RHEA:45540"/>
        <dbReference type="ChEBI" id="CHEBI:15377"/>
        <dbReference type="ChEBI" id="CHEBI:15378"/>
        <dbReference type="ChEBI" id="CHEBI:71464"/>
        <dbReference type="ChEBI" id="CHEBI:74546"/>
        <dbReference type="ChEBI" id="CHEBI:78097"/>
    </reaction>
    <physiologicalReaction direction="left-to-right" evidence="26">
        <dbReference type="Rhea" id="RHEA:45541"/>
    </physiologicalReaction>
</comment>
<comment type="catalytic activity">
    <reaction evidence="23">
        <text>N-(5Z,8Z,11Z,14Z-eicosatetraenoyl)-1-(9Z-octadecenoyl)-sn-glycero-3-phosphoethanolamine + H2O = N-(5Z,8Z,11Z,14Z-eicosatetraenoyl)-ethanolamine + 1-(9Z-octadecenoyl)-sn-glycero-3-phosphate + H(+)</text>
        <dbReference type="Rhea" id="RHEA:45544"/>
        <dbReference type="ChEBI" id="CHEBI:2700"/>
        <dbReference type="ChEBI" id="CHEBI:15377"/>
        <dbReference type="ChEBI" id="CHEBI:15378"/>
        <dbReference type="ChEBI" id="CHEBI:74544"/>
        <dbReference type="ChEBI" id="CHEBI:85223"/>
    </reaction>
    <physiologicalReaction direction="left-to-right" evidence="23">
        <dbReference type="Rhea" id="RHEA:45545"/>
    </physiologicalReaction>
</comment>
<name>A0A9Q0MY51_9DIPT</name>
<feature type="binding site" evidence="40">
    <location>
        <position position="133"/>
    </location>
    <ligand>
        <name>Zn(2+)</name>
        <dbReference type="ChEBI" id="CHEBI:29105"/>
        <label>1</label>
    </ligand>
</feature>
<comment type="catalytic activity">
    <reaction evidence="30">
        <text>N-(5Z,8Z,11Z,14Z-eicosatetraenoyl)-1,2-di-(9Z-octadecenoyl)-sn-glycero-3-phosphoethanolamine + H2O = N-(5Z,8Z,11Z,14Z-eicosatetraenoyl)-ethanolamine + 1,2-di-(9Z-octadecenoyl)-sn-glycero-3-phosphate + H(+)</text>
        <dbReference type="Rhea" id="RHEA:45528"/>
        <dbReference type="ChEBI" id="CHEBI:2700"/>
        <dbReference type="ChEBI" id="CHEBI:15377"/>
        <dbReference type="ChEBI" id="CHEBI:15378"/>
        <dbReference type="ChEBI" id="CHEBI:74546"/>
        <dbReference type="ChEBI" id="CHEBI:85277"/>
    </reaction>
    <physiologicalReaction direction="left-to-right" evidence="30">
        <dbReference type="Rhea" id="RHEA:45529"/>
    </physiologicalReaction>
</comment>
<keyword evidence="13" id="KW-0378">Hydrolase</keyword>
<feature type="binding site" evidence="39">
    <location>
        <position position="269"/>
    </location>
    <ligand>
        <name>an N-acyl-1,2-diacyl-sn-glycero-3-phosphoethanolamine</name>
        <dbReference type="ChEBI" id="CHEBI:62537"/>
    </ligand>
</feature>
<evidence type="ECO:0000256" key="26">
    <source>
        <dbReference type="ARBA" id="ARBA00047474"/>
    </source>
</evidence>
<comment type="catalytic activity">
    <reaction evidence="27">
        <text>N,1-diacyl-sn-glycero-3-phosphoethanolamine + H2O = an N-acylethanolamine + a 1-acyl-sn-glycero-3-phosphate + H(+)</text>
        <dbReference type="Rhea" id="RHEA:53164"/>
        <dbReference type="ChEBI" id="CHEBI:15377"/>
        <dbReference type="ChEBI" id="CHEBI:15378"/>
        <dbReference type="ChEBI" id="CHEBI:52640"/>
        <dbReference type="ChEBI" id="CHEBI:57970"/>
        <dbReference type="ChEBI" id="CHEBI:85216"/>
    </reaction>
    <physiologicalReaction direction="left-to-right" evidence="27">
        <dbReference type="Rhea" id="RHEA:53165"/>
    </physiologicalReaction>
</comment>
<keyword evidence="43" id="KW-1185">Reference proteome</keyword>
<dbReference type="Gene3D" id="3.60.15.10">
    <property type="entry name" value="Ribonuclease Z/Hydroxyacylglutathione hydrolase-like"/>
    <property type="match status" value="1"/>
</dbReference>
<dbReference type="GO" id="GO:0070290">
    <property type="term" value="F:N-acylphosphatidylethanolamine-specific phospholipase D activity"/>
    <property type="evidence" value="ECO:0007669"/>
    <property type="project" value="UniProtKB-EC"/>
</dbReference>
<accession>A0A9Q0MY51</accession>
<dbReference type="InterPro" id="IPR001279">
    <property type="entry name" value="Metallo-B-lactamas"/>
</dbReference>
<sequence length="343" mass="39213">MAHHNINVVQQSVREKGRFLNPWPTWKTPKFRDSLHFLFVDENKSNIPSKEELDKVLPIQKPKFIIGPSDGGIHVTWLGHSTTLVQLDNVTFLTDPIFSERASPFQFFGPKRYRSCPCTISELPSIDAVVISHNHYDHLDYNSVQSLNSRFGNKLRWFVPLGLAQWMKDSGVQNIVELDWWESSSISTNSDVSFVFTPAQHWCKRTLTDDNRVLWGSWSIIGPKSRFFFAGDTGYCRVFEQIGHKYGPFDVAAIPIGAYEPRCFMKPQHINPSEAVRIHQDICSRSSVAIHWGTFALAHEHYLDPPKKLKETLKDLNLPEEAFSTLIHGETKHFQSSTSTTST</sequence>
<dbReference type="GO" id="GO:0070292">
    <property type="term" value="P:N-acylphosphatidylethanolamine metabolic process"/>
    <property type="evidence" value="ECO:0007669"/>
    <property type="project" value="TreeGrafter"/>
</dbReference>
<feature type="binding site" evidence="40">
    <location>
        <position position="135"/>
    </location>
    <ligand>
        <name>Zn(2+)</name>
        <dbReference type="ChEBI" id="CHEBI:29105"/>
        <label>1</label>
    </ligand>
</feature>
<comment type="catalytic activity">
    <reaction evidence="28">
        <text>N-tetradecanoyl-1,2-di-(9Z-octadecenoyl)-sn-glycero-3-phosphoethanolamine + H2O = N-tetradecanoylethanolamine + 1,2-di-(9Z-octadecenoyl)-sn-glycero-3-phosphate + H(+)</text>
        <dbReference type="Rhea" id="RHEA:45552"/>
        <dbReference type="ChEBI" id="CHEBI:15377"/>
        <dbReference type="ChEBI" id="CHEBI:15378"/>
        <dbReference type="ChEBI" id="CHEBI:74546"/>
        <dbReference type="ChEBI" id="CHEBI:85262"/>
        <dbReference type="ChEBI" id="CHEBI:85293"/>
    </reaction>
    <physiologicalReaction direction="left-to-right" evidence="28">
        <dbReference type="Rhea" id="RHEA:45553"/>
    </physiologicalReaction>
</comment>
<keyword evidence="10" id="KW-0595">Phospholipid degradation</keyword>
<dbReference type="EC" id="3.1.4.54" evidence="8"/>
<evidence type="ECO:0000256" key="25">
    <source>
        <dbReference type="ARBA" id="ARBA00047456"/>
    </source>
</evidence>
<evidence type="ECO:0000256" key="1">
    <source>
        <dbReference type="ARBA" id="ARBA00004146"/>
    </source>
</evidence>
<feature type="binding site" evidence="40">
    <location>
        <position position="137"/>
    </location>
    <ligand>
        <name>Zn(2+)</name>
        <dbReference type="ChEBI" id="CHEBI:29105"/>
        <label>2</label>
    </ligand>
</feature>
<evidence type="ECO:0000256" key="40">
    <source>
        <dbReference type="PIRSR" id="PIRSR038896-51"/>
    </source>
</evidence>
<evidence type="ECO:0000256" key="12">
    <source>
        <dbReference type="ARBA" id="ARBA00022753"/>
    </source>
</evidence>
<evidence type="ECO:0000313" key="43">
    <source>
        <dbReference type="Proteomes" id="UP001151699"/>
    </source>
</evidence>
<feature type="binding site" evidence="40">
    <location>
        <position position="232"/>
    </location>
    <ligand>
        <name>Zn(2+)</name>
        <dbReference type="ChEBI" id="CHEBI:29105"/>
        <label>2</label>
    </ligand>
</feature>
<evidence type="ECO:0000256" key="31">
    <source>
        <dbReference type="ARBA" id="ARBA00048295"/>
    </source>
</evidence>
<dbReference type="InterPro" id="IPR036866">
    <property type="entry name" value="RibonucZ/Hydroxyglut_hydro"/>
</dbReference>
<comment type="caution">
    <text evidence="42">The sequence shown here is derived from an EMBL/GenBank/DDBJ whole genome shotgun (WGS) entry which is preliminary data.</text>
</comment>
<comment type="function">
    <text evidence="22">D-type phospholipase that hydrolyzes N-acyl-phosphatidylethanolamines (NAPEs) to produce bioactive N-acylethanolamines/fatty acid ethanolamides (NAEs/FAEs) and phosphatidic acid. Cleaves the terminal phosphodiester bond of diacyl- and alkenylacyl-NAPEs, primarily playing a role in the generation of long-chain saturated and monounsaturated NAEs in the brain. May control NAPE homeostasis in dopaminergic neuron membranes and regulate neuron survival, partly through RAC1 activation. As a regulator of lipid metabolism in the adipose tissue, mediates the crosstalk between adipocytes, gut microbiota and immune cells to control body temperature and weight. In particular, regulates energy homeostasis by promoting cold-induced brown or beige adipocyte differentiation program to generate heat from fatty acids and glucose. Has limited D-type phospholipase activity toward N-acyl lyso-NAPEs.</text>
</comment>
<dbReference type="SUPFAM" id="SSF56281">
    <property type="entry name" value="Metallo-hydrolase/oxidoreductase"/>
    <property type="match status" value="1"/>
</dbReference>
<comment type="catalytic activity">
    <reaction evidence="31">
        <text>N,1-dihexadecanoyl-2-(9Z,12Z-octadecadienoyl)-sn-glycero-3-phosphoethanolamine + H2O = 1-hexadecanoyl-2-(9Z,12Z-octadecadienoyl)-sn-glycero-3-phosphate + N-hexadecanoylethanolamine + H(+)</text>
        <dbReference type="Rhea" id="RHEA:45596"/>
        <dbReference type="ChEBI" id="CHEBI:15377"/>
        <dbReference type="ChEBI" id="CHEBI:15378"/>
        <dbReference type="ChEBI" id="CHEBI:71464"/>
        <dbReference type="ChEBI" id="CHEBI:72860"/>
        <dbReference type="ChEBI" id="CHEBI:85334"/>
    </reaction>
    <physiologicalReaction direction="left-to-right" evidence="31">
        <dbReference type="Rhea" id="RHEA:45597"/>
    </physiologicalReaction>
</comment>
<feature type="binding site" evidence="40">
    <location>
        <position position="201"/>
    </location>
    <ligand>
        <name>Zn(2+)</name>
        <dbReference type="ChEBI" id="CHEBI:29105"/>
        <label>1</label>
    </ligand>
</feature>
<evidence type="ECO:0000256" key="15">
    <source>
        <dbReference type="ARBA" id="ARBA00022963"/>
    </source>
</evidence>
<gene>
    <name evidence="42" type="primary">NAPEPLD</name>
    <name evidence="42" type="ORF">Bhyg_12113</name>
</gene>
<comment type="catalytic activity">
    <reaction evidence="32">
        <text>N-decanoyl-1-hexadecanoyl-2-(9Z,12Z-octadecadienoyl)-sn-glycero-3-phosphoethanolamine + H2O = N-decanoyl ethanolamine + 1-hexadecanoyl-2-(9Z,12Z-octadecadienoyl)-sn-glycero-3-phosphate + H(+)</text>
        <dbReference type="Rhea" id="RHEA:45608"/>
        <dbReference type="ChEBI" id="CHEBI:15377"/>
        <dbReference type="ChEBI" id="CHEBI:15378"/>
        <dbReference type="ChEBI" id="CHEBI:72860"/>
        <dbReference type="ChEBI" id="CHEBI:85295"/>
        <dbReference type="ChEBI" id="CHEBI:85301"/>
    </reaction>
    <physiologicalReaction direction="left-to-right" evidence="32">
        <dbReference type="Rhea" id="RHEA:45609"/>
    </physiologicalReaction>
</comment>
<comment type="catalytic activity">
    <reaction evidence="33">
        <text>N-hexanoyl-1-hexadecanoyl-2-(9Z,12Z-octadecadienoyl)-sn-glycero-3-phosphoethanolamine + H2O = N-hexanoyl ethanolamine + 1-hexadecanoyl-2-(9Z,12Z-octadecadienoyl)-sn-glycero-3-phosphate + H(+)</text>
        <dbReference type="Rhea" id="RHEA:45616"/>
        <dbReference type="ChEBI" id="CHEBI:15377"/>
        <dbReference type="ChEBI" id="CHEBI:15378"/>
        <dbReference type="ChEBI" id="CHEBI:72860"/>
        <dbReference type="ChEBI" id="CHEBI:85297"/>
        <dbReference type="ChEBI" id="CHEBI:85303"/>
    </reaction>
    <physiologicalReaction direction="left-to-right" evidence="33">
        <dbReference type="Rhea" id="RHEA:45617"/>
    </physiologicalReaction>
</comment>
<dbReference type="AlphaFoldDB" id="A0A9Q0MY51"/>
<keyword evidence="18" id="KW-0443">Lipid metabolism</keyword>
<evidence type="ECO:0000259" key="41">
    <source>
        <dbReference type="Pfam" id="PF12706"/>
    </source>
</evidence>
<keyword evidence="11 40" id="KW-0479">Metal-binding</keyword>
<comment type="subcellular location">
    <subcellularLocation>
        <location evidence="1">Early endosome membrane</location>
    </subcellularLocation>
    <subcellularLocation>
        <location evidence="4">Endosome membrane</location>
        <topology evidence="4">Peripheral membrane protein</topology>
    </subcellularLocation>
    <subcellularLocation>
        <location evidence="3">Golgi apparatus membrane</location>
        <topology evidence="3">Peripheral membrane protein</topology>
    </subcellularLocation>
    <subcellularLocation>
        <location evidence="2">Nucleus envelope</location>
    </subcellularLocation>
    <subcellularLocation>
        <location evidence="5">Nucleus</location>
        <location evidence="5">Nucleoplasm</location>
    </subcellularLocation>
</comment>
<reference evidence="42" key="1">
    <citation type="submission" date="2022-07" db="EMBL/GenBank/DDBJ databases">
        <authorList>
            <person name="Trinca V."/>
            <person name="Uliana J.V.C."/>
            <person name="Torres T.T."/>
            <person name="Ward R.J."/>
            <person name="Monesi N."/>
        </authorList>
    </citation>
    <scope>NUCLEOTIDE SEQUENCE</scope>
    <source>
        <strain evidence="42">HSMRA1968</strain>
        <tissue evidence="42">Whole embryos</tissue>
    </source>
</reference>
<evidence type="ECO:0000256" key="17">
    <source>
        <dbReference type="ARBA" id="ARBA00023034"/>
    </source>
</evidence>
<evidence type="ECO:0000256" key="2">
    <source>
        <dbReference type="ARBA" id="ARBA00004259"/>
    </source>
</evidence>
<feature type="binding site" evidence="40">
    <location>
        <position position="291"/>
    </location>
    <ligand>
        <name>Zn(2+)</name>
        <dbReference type="ChEBI" id="CHEBI:29105"/>
        <label>2</label>
    </ligand>
</feature>
<feature type="binding site" evidence="40">
    <location>
        <position position="138"/>
    </location>
    <ligand>
        <name>Zn(2+)</name>
        <dbReference type="ChEBI" id="CHEBI:29105"/>
        <label>2</label>
    </ligand>
</feature>
<keyword evidence="14 40" id="KW-0862">Zinc</keyword>
<dbReference type="PANTHER" id="PTHR15032">
    <property type="entry name" value="N-ACYL-PHOSPHATIDYLETHANOLAMINE-HYDROLYZING PHOSPHOLIPASE D"/>
    <property type="match status" value="1"/>
</dbReference>
<evidence type="ECO:0000256" key="7">
    <source>
        <dbReference type="ARBA" id="ARBA00011543"/>
    </source>
</evidence>
<keyword evidence="21" id="KW-1208">Phospholipid metabolism</keyword>
<proteinExistence type="inferred from homology"/>
<evidence type="ECO:0000256" key="21">
    <source>
        <dbReference type="ARBA" id="ARBA00023264"/>
    </source>
</evidence>
<feature type="binding site" evidence="40">
    <location>
        <position position="232"/>
    </location>
    <ligand>
        <name>Zn(2+)</name>
        <dbReference type="ChEBI" id="CHEBI:29105"/>
        <label>1</label>
    </ligand>
</feature>
<evidence type="ECO:0000256" key="22">
    <source>
        <dbReference type="ARBA" id="ARBA00045525"/>
    </source>
</evidence>
<keyword evidence="12" id="KW-0967">Endosome</keyword>
<dbReference type="GO" id="GO:0005635">
    <property type="term" value="C:nuclear envelope"/>
    <property type="evidence" value="ECO:0007669"/>
    <property type="project" value="UniProtKB-SubCell"/>
</dbReference>
<evidence type="ECO:0000256" key="36">
    <source>
        <dbReference type="ARBA" id="ARBA00048938"/>
    </source>
</evidence>
<evidence type="ECO:0000256" key="10">
    <source>
        <dbReference type="ARBA" id="ARBA00022668"/>
    </source>
</evidence>
<dbReference type="GO" id="GO:0000139">
    <property type="term" value="C:Golgi membrane"/>
    <property type="evidence" value="ECO:0007669"/>
    <property type="project" value="UniProtKB-SubCell"/>
</dbReference>
<evidence type="ECO:0000256" key="32">
    <source>
        <dbReference type="ARBA" id="ARBA00048371"/>
    </source>
</evidence>
<dbReference type="PIRSF" id="PIRSF038896">
    <property type="entry name" value="NAPE-PLD"/>
    <property type="match status" value="1"/>
</dbReference>
<evidence type="ECO:0000256" key="18">
    <source>
        <dbReference type="ARBA" id="ARBA00023098"/>
    </source>
</evidence>
<dbReference type="GO" id="GO:0031901">
    <property type="term" value="C:early endosome membrane"/>
    <property type="evidence" value="ECO:0007669"/>
    <property type="project" value="UniProtKB-SubCell"/>
</dbReference>
<evidence type="ECO:0000256" key="38">
    <source>
        <dbReference type="ARBA" id="ARBA00049463"/>
    </source>
</evidence>
<evidence type="ECO:0000256" key="29">
    <source>
        <dbReference type="ARBA" id="ARBA00047926"/>
    </source>
</evidence>
<dbReference type="EMBL" id="WJQU01000003">
    <property type="protein sequence ID" value="KAJ6639369.1"/>
    <property type="molecule type" value="Genomic_DNA"/>
</dbReference>
<evidence type="ECO:0000256" key="8">
    <source>
        <dbReference type="ARBA" id="ARBA00012279"/>
    </source>
</evidence>
<evidence type="ECO:0000256" key="30">
    <source>
        <dbReference type="ARBA" id="ARBA00048025"/>
    </source>
</evidence>
<keyword evidence="17" id="KW-0333">Golgi apparatus</keyword>
<comment type="cofactor">
    <cofactor evidence="40">
        <name>Zn(2+)</name>
        <dbReference type="ChEBI" id="CHEBI:29105"/>
    </cofactor>
    <text evidence="40">Binds 2 zinc divalent cations per subunit.</text>
</comment>
<dbReference type="FunFam" id="3.60.15.10:FF:000016">
    <property type="entry name" value="N-acyl-phosphatidylethanolamine-hydrolyzing phospholipase D, putative"/>
    <property type="match status" value="1"/>
</dbReference>
<dbReference type="PANTHER" id="PTHR15032:SF4">
    <property type="entry name" value="N-ACYL-PHOSPHATIDYLETHANOLAMINE-HYDROLYZING PHOSPHOLIPASE D"/>
    <property type="match status" value="1"/>
</dbReference>
<evidence type="ECO:0000256" key="6">
    <source>
        <dbReference type="ARBA" id="ARBA00010127"/>
    </source>
</evidence>
<dbReference type="Proteomes" id="UP001151699">
    <property type="component" value="Chromosome X"/>
</dbReference>
<evidence type="ECO:0000256" key="14">
    <source>
        <dbReference type="ARBA" id="ARBA00022833"/>
    </source>
</evidence>
<comment type="catalytic activity">
    <reaction evidence="24">
        <text>N-octadecanoyl-1,2-di-(9Z-octadecenoyl)-sn-glycero-3-phosphoethanolamine + H2O = N-octadecanoyl ethanolamine + 1,2-di-(9Z-octadecenoyl)-sn-glycero-3-phosphate + H(+)</text>
        <dbReference type="Rhea" id="RHEA:45536"/>
        <dbReference type="ChEBI" id="CHEBI:15377"/>
        <dbReference type="ChEBI" id="CHEBI:15378"/>
        <dbReference type="ChEBI" id="CHEBI:74546"/>
        <dbReference type="ChEBI" id="CHEBI:85292"/>
        <dbReference type="ChEBI" id="CHEBI:85299"/>
    </reaction>
    <physiologicalReaction direction="left-to-right" evidence="24">
        <dbReference type="Rhea" id="RHEA:45537"/>
    </physiologicalReaction>
</comment>
<evidence type="ECO:0000256" key="16">
    <source>
        <dbReference type="ARBA" id="ARBA00022990"/>
    </source>
</evidence>
<evidence type="ECO:0000256" key="20">
    <source>
        <dbReference type="ARBA" id="ARBA00023242"/>
    </source>
</evidence>
<comment type="catalytic activity">
    <reaction evidence="38">
        <text>N-octanoyl-1-hexadecanoyl-2-(9Z,12Z-octadecadienoyl)-sn-glycero-3-phosphoethanolamine + H2O = N-octanoyl ethanolamine + 1-hexadecanoyl-2-(9Z,12Z-octadecadienoyl)-sn-glycero-3-phosphate + H(+)</text>
        <dbReference type="Rhea" id="RHEA:45612"/>
        <dbReference type="ChEBI" id="CHEBI:15377"/>
        <dbReference type="ChEBI" id="CHEBI:15378"/>
        <dbReference type="ChEBI" id="CHEBI:72860"/>
        <dbReference type="ChEBI" id="CHEBI:85296"/>
        <dbReference type="ChEBI" id="CHEBI:85302"/>
    </reaction>
    <physiologicalReaction direction="left-to-right" evidence="38">
        <dbReference type="Rhea" id="RHEA:45613"/>
    </physiologicalReaction>
</comment>
<evidence type="ECO:0000256" key="3">
    <source>
        <dbReference type="ARBA" id="ARBA00004395"/>
    </source>
</evidence>
<dbReference type="GO" id="GO:0070291">
    <property type="term" value="P:N-acylethanolamine metabolic process"/>
    <property type="evidence" value="ECO:0007669"/>
    <property type="project" value="TreeGrafter"/>
</dbReference>
<evidence type="ECO:0000256" key="11">
    <source>
        <dbReference type="ARBA" id="ARBA00022723"/>
    </source>
</evidence>
<comment type="catalytic activity">
    <reaction evidence="25">
        <text>N,1-dihexadecanoyl-sn-glycero-3-phosphoethanolamine + H2O = N-hexadecanoylethanolamine + 1-hexadecanoyl-sn-glycero-3-phosphate + H(+)</text>
        <dbReference type="Rhea" id="RHEA:45592"/>
        <dbReference type="ChEBI" id="CHEBI:15377"/>
        <dbReference type="ChEBI" id="CHEBI:15378"/>
        <dbReference type="ChEBI" id="CHEBI:57518"/>
        <dbReference type="ChEBI" id="CHEBI:71464"/>
        <dbReference type="ChEBI" id="CHEBI:85335"/>
    </reaction>
    <physiologicalReaction direction="left-to-right" evidence="25">
        <dbReference type="Rhea" id="RHEA:45593"/>
    </physiologicalReaction>
</comment>
<evidence type="ECO:0000256" key="34">
    <source>
        <dbReference type="ARBA" id="ARBA00048630"/>
    </source>
</evidence>
<dbReference type="GO" id="GO:0008270">
    <property type="term" value="F:zinc ion binding"/>
    <property type="evidence" value="ECO:0007669"/>
    <property type="project" value="InterPro"/>
</dbReference>
<protein>
    <recommendedName>
        <fullName evidence="9">N-acyl-phosphatidylethanolamine-hydrolyzing phospholipase D</fullName>
        <ecNumber evidence="8">3.1.4.54</ecNumber>
    </recommendedName>
</protein>
<organism evidence="42 43">
    <name type="scientific">Pseudolycoriella hygida</name>
    <dbReference type="NCBI Taxonomy" id="35572"/>
    <lineage>
        <taxon>Eukaryota</taxon>
        <taxon>Metazoa</taxon>
        <taxon>Ecdysozoa</taxon>
        <taxon>Arthropoda</taxon>
        <taxon>Hexapoda</taxon>
        <taxon>Insecta</taxon>
        <taxon>Pterygota</taxon>
        <taxon>Neoptera</taxon>
        <taxon>Endopterygota</taxon>
        <taxon>Diptera</taxon>
        <taxon>Nematocera</taxon>
        <taxon>Sciaroidea</taxon>
        <taxon>Sciaridae</taxon>
        <taxon>Pseudolycoriella</taxon>
    </lineage>
</organism>
<keyword evidence="16" id="KW-0007">Acetylation</keyword>
<dbReference type="GO" id="GO:0009395">
    <property type="term" value="P:phospholipid catabolic process"/>
    <property type="evidence" value="ECO:0007669"/>
    <property type="project" value="UniProtKB-KW"/>
</dbReference>
<evidence type="ECO:0000256" key="39">
    <source>
        <dbReference type="PIRSR" id="PIRSR038896-50"/>
    </source>
</evidence>
<feature type="binding site" evidence="39">
    <location>
        <position position="136"/>
    </location>
    <ligand>
        <name>an N-acyl-1,2-diacyl-sn-glycero-3-phosphoethanolamine</name>
        <dbReference type="ChEBI" id="CHEBI:62537"/>
    </ligand>
</feature>
<evidence type="ECO:0000256" key="24">
    <source>
        <dbReference type="ARBA" id="ARBA00047399"/>
    </source>
</evidence>
<evidence type="ECO:0000256" key="4">
    <source>
        <dbReference type="ARBA" id="ARBA00004481"/>
    </source>
</evidence>
<keyword evidence="20" id="KW-0539">Nucleus</keyword>
<evidence type="ECO:0000256" key="9">
    <source>
        <dbReference type="ARBA" id="ARBA00016017"/>
    </source>
</evidence>
<dbReference type="GO" id="GO:0005654">
    <property type="term" value="C:nucleoplasm"/>
    <property type="evidence" value="ECO:0007669"/>
    <property type="project" value="UniProtKB-SubCell"/>
</dbReference>
<evidence type="ECO:0000256" key="35">
    <source>
        <dbReference type="ARBA" id="ARBA00048796"/>
    </source>
</evidence>
<evidence type="ECO:0000256" key="37">
    <source>
        <dbReference type="ARBA" id="ARBA00049023"/>
    </source>
</evidence>
<evidence type="ECO:0000313" key="42">
    <source>
        <dbReference type="EMBL" id="KAJ6639369.1"/>
    </source>
</evidence>
<comment type="similarity">
    <text evidence="6">Belongs to the NAPE-PLD family.</text>
</comment>
<keyword evidence="19" id="KW-0472">Membrane</keyword>
<evidence type="ECO:0000256" key="5">
    <source>
        <dbReference type="ARBA" id="ARBA00004642"/>
    </source>
</evidence>
<comment type="catalytic activity">
    <reaction evidence="34">
        <text>N,1,2-tri-(9Z-octadecenoyl)-sn-glycero-3-phosphoethanolamine + H2O = N-(9Z-octadecenoyl) ethanolamine + 1,2-di-(9Z-octadecenoyl)-sn-glycero-3-phosphate + H(+)</text>
        <dbReference type="Rhea" id="RHEA:45532"/>
        <dbReference type="ChEBI" id="CHEBI:15377"/>
        <dbReference type="ChEBI" id="CHEBI:15378"/>
        <dbReference type="ChEBI" id="CHEBI:71466"/>
        <dbReference type="ChEBI" id="CHEBI:74546"/>
        <dbReference type="ChEBI" id="CHEBI:85291"/>
    </reaction>
    <physiologicalReaction direction="left-to-right" evidence="34">
        <dbReference type="Rhea" id="RHEA:45533"/>
    </physiologicalReaction>
</comment>
<dbReference type="OrthoDB" id="7772480at2759"/>
<dbReference type="InterPro" id="IPR024884">
    <property type="entry name" value="NAPE-PLD"/>
</dbReference>